<dbReference type="AlphaFoldDB" id="A0A392T0H8"/>
<evidence type="ECO:0000313" key="2">
    <source>
        <dbReference type="Proteomes" id="UP000265520"/>
    </source>
</evidence>
<dbReference type="EMBL" id="LXQA010467095">
    <property type="protein sequence ID" value="MCI53676.1"/>
    <property type="molecule type" value="Genomic_DNA"/>
</dbReference>
<evidence type="ECO:0000313" key="1">
    <source>
        <dbReference type="EMBL" id="MCI53676.1"/>
    </source>
</evidence>
<protein>
    <submittedName>
        <fullName evidence="1">Uncharacterized protein</fullName>
    </submittedName>
</protein>
<feature type="non-terminal residue" evidence="1">
    <location>
        <position position="60"/>
    </location>
</feature>
<sequence>MTPFKALYGRDPPYLTRYVAQDNDPPALQEELMERDKVLQQLKDNLTRAQQYMKKQADKH</sequence>
<accession>A0A392T0H8</accession>
<comment type="caution">
    <text evidence="1">The sequence shown here is derived from an EMBL/GenBank/DDBJ whole genome shotgun (WGS) entry which is preliminary data.</text>
</comment>
<keyword evidence="2" id="KW-1185">Reference proteome</keyword>
<reference evidence="1 2" key="1">
    <citation type="journal article" date="2018" name="Front. Plant Sci.">
        <title>Red Clover (Trifolium pratense) and Zigzag Clover (T. medium) - A Picture of Genomic Similarities and Differences.</title>
        <authorList>
            <person name="Dluhosova J."/>
            <person name="Istvanek J."/>
            <person name="Nedelnik J."/>
            <person name="Repkova J."/>
        </authorList>
    </citation>
    <scope>NUCLEOTIDE SEQUENCE [LARGE SCALE GENOMIC DNA]</scope>
    <source>
        <strain evidence="2">cv. 10/8</strain>
        <tissue evidence="1">Leaf</tissue>
    </source>
</reference>
<proteinExistence type="predicted"/>
<name>A0A392T0H8_9FABA</name>
<dbReference type="Proteomes" id="UP000265520">
    <property type="component" value="Unassembled WGS sequence"/>
</dbReference>
<organism evidence="1 2">
    <name type="scientific">Trifolium medium</name>
    <dbReference type="NCBI Taxonomy" id="97028"/>
    <lineage>
        <taxon>Eukaryota</taxon>
        <taxon>Viridiplantae</taxon>
        <taxon>Streptophyta</taxon>
        <taxon>Embryophyta</taxon>
        <taxon>Tracheophyta</taxon>
        <taxon>Spermatophyta</taxon>
        <taxon>Magnoliopsida</taxon>
        <taxon>eudicotyledons</taxon>
        <taxon>Gunneridae</taxon>
        <taxon>Pentapetalae</taxon>
        <taxon>rosids</taxon>
        <taxon>fabids</taxon>
        <taxon>Fabales</taxon>
        <taxon>Fabaceae</taxon>
        <taxon>Papilionoideae</taxon>
        <taxon>50 kb inversion clade</taxon>
        <taxon>NPAAA clade</taxon>
        <taxon>Hologalegina</taxon>
        <taxon>IRL clade</taxon>
        <taxon>Trifolieae</taxon>
        <taxon>Trifolium</taxon>
    </lineage>
</organism>